<dbReference type="OrthoDB" id="5373033at2"/>
<evidence type="ECO:0000256" key="5">
    <source>
        <dbReference type="ARBA" id="ARBA00022989"/>
    </source>
</evidence>
<keyword evidence="3 12" id="KW-0812">Transmembrane</keyword>
<keyword evidence="15" id="KW-1185">Reference proteome</keyword>
<comment type="similarity">
    <text evidence="12 13">Belongs to the ATPase B chain family.</text>
</comment>
<evidence type="ECO:0000256" key="6">
    <source>
        <dbReference type="ARBA" id="ARBA00023065"/>
    </source>
</evidence>
<dbReference type="CDD" id="cd06503">
    <property type="entry name" value="ATP-synt_Fo_b"/>
    <property type="match status" value="1"/>
</dbReference>
<comment type="subunit">
    <text evidence="12">F-type ATPases have 2 components, F(1) - the catalytic core - and F(0) - the membrane proton channel. F(1) has five subunits: alpha(3), beta(3), gamma(1), delta(1), epsilon(1). F(0) has three main subunits: a(1), b(2) and c(10-14). The alpha and beta chains form an alternating ring which encloses part of the gamma chain. F(1) is attached to F(0) by a central stalk formed by the gamma and epsilon chains, while a peripheral stalk is formed by the delta and b chains.</text>
</comment>
<dbReference type="KEGG" id="cdev:CIGN_1347"/>
<dbReference type="GO" id="GO:0016787">
    <property type="term" value="F:hydrolase activity"/>
    <property type="evidence" value="ECO:0007669"/>
    <property type="project" value="UniProtKB-KW"/>
</dbReference>
<keyword evidence="5 12" id="KW-1133">Transmembrane helix</keyword>
<evidence type="ECO:0000256" key="8">
    <source>
        <dbReference type="ARBA" id="ARBA00023310"/>
    </source>
</evidence>
<keyword evidence="7 12" id="KW-0472">Membrane</keyword>
<name>A0A1X9STR7_9BACT</name>
<evidence type="ECO:0000256" key="13">
    <source>
        <dbReference type="RuleBase" id="RU003848"/>
    </source>
</evidence>
<dbReference type="AlphaFoldDB" id="A0A1X9STR7"/>
<dbReference type="GO" id="GO:0005886">
    <property type="term" value="C:plasma membrane"/>
    <property type="evidence" value="ECO:0007669"/>
    <property type="project" value="UniProtKB-SubCell"/>
</dbReference>
<evidence type="ECO:0000313" key="15">
    <source>
        <dbReference type="Proteomes" id="UP000194309"/>
    </source>
</evidence>
<protein>
    <recommendedName>
        <fullName evidence="12">ATP synthase subunit b</fullName>
    </recommendedName>
    <alternativeName>
        <fullName evidence="12">ATP synthase F(0) sector subunit b</fullName>
    </alternativeName>
    <alternativeName>
        <fullName evidence="12">ATPase subunit I</fullName>
    </alternativeName>
    <alternativeName>
        <fullName evidence="12">F-type ATPase subunit b</fullName>
        <shortName evidence="12">F-ATPase subunit b</shortName>
    </alternativeName>
</protein>
<proteinExistence type="inferred from homology"/>
<dbReference type="EMBL" id="CP018788">
    <property type="protein sequence ID" value="ARQ99602.1"/>
    <property type="molecule type" value="Genomic_DNA"/>
</dbReference>
<keyword evidence="12" id="KW-1003">Cell membrane</keyword>
<evidence type="ECO:0000256" key="7">
    <source>
        <dbReference type="ARBA" id="ARBA00023136"/>
    </source>
</evidence>
<evidence type="ECO:0000256" key="4">
    <source>
        <dbReference type="ARBA" id="ARBA00022781"/>
    </source>
</evidence>
<accession>A0A381DAQ3</accession>
<dbReference type="Pfam" id="PF00430">
    <property type="entry name" value="ATP-synt_B"/>
    <property type="match status" value="1"/>
</dbReference>
<dbReference type="GO" id="GO:0012505">
    <property type="term" value="C:endomembrane system"/>
    <property type="evidence" value="ECO:0007669"/>
    <property type="project" value="UniProtKB-SubCell"/>
</dbReference>
<evidence type="ECO:0000256" key="12">
    <source>
        <dbReference type="HAMAP-Rule" id="MF_01398"/>
    </source>
</evidence>
<dbReference type="NCBIfam" id="NF006292">
    <property type="entry name" value="PRK08475.1"/>
    <property type="match status" value="1"/>
</dbReference>
<comment type="function">
    <text evidence="10">Component of the F(0) channel, it forms part of the peripheral stalk, linking F(1) to F(0). The b'-subunit is a diverged and duplicated form of b found in plants and photosynthetic bacteria.</text>
</comment>
<keyword evidence="4 12" id="KW-0375">Hydrogen ion transport</keyword>
<comment type="subcellular location">
    <subcellularLocation>
        <location evidence="12">Cell membrane</location>
        <topology evidence="12">Single-pass membrane protein</topology>
    </subcellularLocation>
    <subcellularLocation>
        <location evidence="11">Endomembrane system</location>
        <topology evidence="11">Single-pass membrane protein</topology>
    </subcellularLocation>
</comment>
<dbReference type="InterPro" id="IPR002146">
    <property type="entry name" value="ATP_synth_b/b'su_bac/chlpt"/>
</dbReference>
<keyword evidence="8 12" id="KW-0066">ATP synthesis</keyword>
<dbReference type="HAMAP" id="MF_01398">
    <property type="entry name" value="ATP_synth_b_bprime"/>
    <property type="match status" value="1"/>
</dbReference>
<dbReference type="GO" id="GO:0045259">
    <property type="term" value="C:proton-transporting ATP synthase complex"/>
    <property type="evidence" value="ECO:0007669"/>
    <property type="project" value="UniProtKB-KW"/>
</dbReference>
<comment type="function">
    <text evidence="9 12">F(1)F(0) ATP synthase produces ATP from ADP in the presence of a proton or sodium gradient. F-type ATPases consist of two structural domains, F(1) containing the extramembraneous catalytic core and F(0) containing the membrane proton channel, linked together by a central stalk and a peripheral stalk. During catalysis, ATP synthesis in the catalytic domain of F(1) is coupled via a rotary mechanism of the central stalk subunits to proton translocation.</text>
</comment>
<evidence type="ECO:0000256" key="9">
    <source>
        <dbReference type="ARBA" id="ARBA00025198"/>
    </source>
</evidence>
<evidence type="ECO:0000256" key="10">
    <source>
        <dbReference type="ARBA" id="ARBA00025614"/>
    </source>
</evidence>
<keyword evidence="6 12" id="KW-0406">Ion transport</keyword>
<keyword evidence="2 12" id="KW-0138">CF(0)</keyword>
<keyword evidence="1 12" id="KW-0813">Transport</keyword>
<evidence type="ECO:0000256" key="2">
    <source>
        <dbReference type="ARBA" id="ARBA00022547"/>
    </source>
</evidence>
<dbReference type="GO" id="GO:0046933">
    <property type="term" value="F:proton-transporting ATP synthase activity, rotational mechanism"/>
    <property type="evidence" value="ECO:0007669"/>
    <property type="project" value="UniProtKB-UniRule"/>
</dbReference>
<feature type="transmembrane region" description="Helical" evidence="12">
    <location>
        <begin position="27"/>
        <end position="46"/>
    </location>
</feature>
<gene>
    <name evidence="12 14" type="primary">atpF</name>
    <name evidence="14" type="ORF">CIGN_1347</name>
</gene>
<sequence>MNIKFILLLAAPMLAFGAGSGSGEYDIIPRVINFVIFFAILYYLIAKPVKAAYHGRINAIANRLNAIQEKLKASNAKKEEAVKKVENAKVIANDLTQAVKKEIEIMLVKIEKDTQNEIAILEKSYEEQKDFEERKLVRAVVSEVLDELFASDAMKIDQNELINLIMKKVS</sequence>
<organism evidence="14 15">
    <name type="scientific">Campylobacter devanensis</name>
    <dbReference type="NCBI Taxonomy" id="3161138"/>
    <lineage>
        <taxon>Bacteria</taxon>
        <taxon>Pseudomonadati</taxon>
        <taxon>Campylobacterota</taxon>
        <taxon>Epsilonproteobacteria</taxon>
        <taxon>Campylobacterales</taxon>
        <taxon>Campylobacteraceae</taxon>
        <taxon>Campylobacter</taxon>
    </lineage>
</organism>
<accession>A0A1X9STR7</accession>
<dbReference type="STRING" id="1660064.CIGN_1347"/>
<dbReference type="Proteomes" id="UP000194309">
    <property type="component" value="Chromosome"/>
</dbReference>
<evidence type="ECO:0000313" key="14">
    <source>
        <dbReference type="EMBL" id="ARQ99602.1"/>
    </source>
</evidence>
<keyword evidence="14" id="KW-0378">Hydrolase</keyword>
<evidence type="ECO:0000256" key="1">
    <source>
        <dbReference type="ARBA" id="ARBA00022448"/>
    </source>
</evidence>
<evidence type="ECO:0000256" key="11">
    <source>
        <dbReference type="ARBA" id="ARBA00037847"/>
    </source>
</evidence>
<reference evidence="14 15" key="1">
    <citation type="journal article" date="2017" name="Genome Biol. Evol.">
        <title>Comparative Genomic Analysis Identifies a Campylobacter Clade Deficient in Selenium Metabolism.</title>
        <authorList>
            <person name="Miller W.G."/>
            <person name="Yee E."/>
            <person name="Lopes B.S."/>
            <person name="Chapman M.H."/>
            <person name="Huynh S."/>
            <person name="Bono J.L."/>
            <person name="Parker C.T."/>
            <person name="Strachan N.J.C."/>
            <person name="Forbes K.J."/>
        </authorList>
    </citation>
    <scope>NUCLEOTIDE SEQUENCE [LARGE SCALE GENOMIC DNA]</scope>
    <source>
        <strain evidence="14 15">NCTC 13003</strain>
    </source>
</reference>
<evidence type="ECO:0000256" key="3">
    <source>
        <dbReference type="ARBA" id="ARBA00022692"/>
    </source>
</evidence>